<protein>
    <recommendedName>
        <fullName evidence="3">Spo0E like sporulation regulatory protein</fullName>
    </recommendedName>
</protein>
<gene>
    <name evidence="1" type="ORF">AN619_01860</name>
</gene>
<name>A0A140LDN5_9FIRM</name>
<dbReference type="InterPro" id="IPR018540">
    <property type="entry name" value="Spo0E-like"/>
</dbReference>
<evidence type="ECO:0008006" key="3">
    <source>
        <dbReference type="Google" id="ProtNLM"/>
    </source>
</evidence>
<accession>A0A140LDN5</accession>
<dbReference type="AlphaFoldDB" id="A0A140LDN5"/>
<keyword evidence="2" id="KW-1185">Reference proteome</keyword>
<dbReference type="EMBL" id="LOEE01000004">
    <property type="protein sequence ID" value="KXG78660.1"/>
    <property type="molecule type" value="Genomic_DNA"/>
</dbReference>
<dbReference type="Proteomes" id="UP000070456">
    <property type="component" value="Unassembled WGS sequence"/>
</dbReference>
<proteinExistence type="predicted"/>
<dbReference type="Pfam" id="PF09388">
    <property type="entry name" value="SpoOE-like"/>
    <property type="match status" value="1"/>
</dbReference>
<dbReference type="SUPFAM" id="SSF140500">
    <property type="entry name" value="BAS1536-like"/>
    <property type="match status" value="1"/>
</dbReference>
<comment type="caution">
    <text evidence="1">The sequence shown here is derived from an EMBL/GenBank/DDBJ whole genome shotgun (WGS) entry which is preliminary data.</text>
</comment>
<organism evidence="1 2">
    <name type="scientific">Thermotalea metallivorans</name>
    <dbReference type="NCBI Taxonomy" id="520762"/>
    <lineage>
        <taxon>Bacteria</taxon>
        <taxon>Bacillati</taxon>
        <taxon>Bacillota</taxon>
        <taxon>Clostridia</taxon>
        <taxon>Peptostreptococcales</taxon>
        <taxon>Thermotaleaceae</taxon>
        <taxon>Thermotalea</taxon>
    </lineage>
</organism>
<dbReference type="InterPro" id="IPR037208">
    <property type="entry name" value="Spo0E-like_sf"/>
</dbReference>
<dbReference type="InterPro" id="IPR036638">
    <property type="entry name" value="HLH_DNA-bd_sf"/>
</dbReference>
<dbReference type="RefSeq" id="WP_068554173.1">
    <property type="nucleotide sequence ID" value="NZ_LOEE01000004.1"/>
</dbReference>
<dbReference type="Gene3D" id="4.10.280.10">
    <property type="entry name" value="Helix-loop-helix DNA-binding domain"/>
    <property type="match status" value="1"/>
</dbReference>
<reference evidence="1 2" key="1">
    <citation type="submission" date="2015-12" db="EMBL/GenBank/DDBJ databases">
        <title>Draft genome sequence of the thermoanaerobe Thermotalea metallivorans, an isolate from the runoff channel of the Great Artesian Basin, Australia.</title>
        <authorList>
            <person name="Patel B.K."/>
        </authorList>
    </citation>
    <scope>NUCLEOTIDE SEQUENCE [LARGE SCALE GENOMIC DNA]</scope>
    <source>
        <strain evidence="1 2">B2-1</strain>
    </source>
</reference>
<dbReference type="GO" id="GO:0046983">
    <property type="term" value="F:protein dimerization activity"/>
    <property type="evidence" value="ECO:0007669"/>
    <property type="project" value="InterPro"/>
</dbReference>
<dbReference type="GO" id="GO:0043937">
    <property type="term" value="P:regulation of sporulation"/>
    <property type="evidence" value="ECO:0007669"/>
    <property type="project" value="InterPro"/>
</dbReference>
<evidence type="ECO:0000313" key="2">
    <source>
        <dbReference type="Proteomes" id="UP000070456"/>
    </source>
</evidence>
<evidence type="ECO:0000313" key="1">
    <source>
        <dbReference type="EMBL" id="KXG78660.1"/>
    </source>
</evidence>
<sequence length="59" mass="7086">MNNDYLSKKVIQLVIRLTRERLERLIEKKKGDLLHPDVVSLSQFLDRLIMEYEKLSNNE</sequence>